<dbReference type="RefSeq" id="WP_099963198.1">
    <property type="nucleotide sequence ID" value="NZ_CALMTF010000065.1"/>
</dbReference>
<comment type="subcellular location">
    <subcellularLocation>
        <location evidence="1">Membrane</location>
        <topology evidence="1">Single-pass membrane protein</topology>
    </subcellularLocation>
</comment>
<dbReference type="Proteomes" id="UP000502533">
    <property type="component" value="Chromosome"/>
</dbReference>
<feature type="domain" description="TonB C-terminal" evidence="7">
    <location>
        <begin position="186"/>
        <end position="279"/>
    </location>
</feature>
<reference evidence="8 9" key="1">
    <citation type="submission" date="2020-03" db="EMBL/GenBank/DDBJ databases">
        <title>Isolation of cellulose-producing strains, genome characterization and application of the synthesized cellulose films as an economical and sustainable material for piezoelectric sensor construction.</title>
        <authorList>
            <person name="Mangayil R.K."/>
        </authorList>
    </citation>
    <scope>NUCLEOTIDE SEQUENCE [LARGE SCALE GENOMIC DNA]</scope>
    <source>
        <strain evidence="8 9">ENS 9a1a</strain>
    </source>
</reference>
<evidence type="ECO:0000256" key="6">
    <source>
        <dbReference type="SAM" id="Phobius"/>
    </source>
</evidence>
<dbReference type="Gene3D" id="3.30.1150.10">
    <property type="match status" value="1"/>
</dbReference>
<sequence length="279" mass="29261">MTATGPACSLPPFAQWRQGQERLARRAEAIRCGVSLAVVLAVAGGAVAWVMRLPPPPVAPPAPPPAAIAIDMAPEPPATPMPPTDVPPGPRQTLSIPDPQPDPPPRVTAPPAPVPDPPVPVPPEEKRRLPARKPRPVPHLKKPVPDRTPPADATTAPPSVQAPPAPVQAAPAPGASSARAAHDPLTWQGALLAQLEKFKRYPPAAMGARQEGVPTVRFSMDRRGHVISVELASSSGHSMLDQEAVALPRRAQPLPAPPDSVPGDPITLTVPVEFYLHQN</sequence>
<organism evidence="8 9">
    <name type="scientific">Komagataeibacter rhaeticus</name>
    <dbReference type="NCBI Taxonomy" id="215221"/>
    <lineage>
        <taxon>Bacteria</taxon>
        <taxon>Pseudomonadati</taxon>
        <taxon>Pseudomonadota</taxon>
        <taxon>Alphaproteobacteria</taxon>
        <taxon>Acetobacterales</taxon>
        <taxon>Acetobacteraceae</taxon>
        <taxon>Komagataeibacter</taxon>
    </lineage>
</organism>
<feature type="compositionally biased region" description="Low complexity" evidence="5">
    <location>
        <begin position="150"/>
        <end position="159"/>
    </location>
</feature>
<dbReference type="GO" id="GO:0016020">
    <property type="term" value="C:membrane"/>
    <property type="evidence" value="ECO:0007669"/>
    <property type="project" value="UniProtKB-SubCell"/>
</dbReference>
<evidence type="ECO:0000256" key="1">
    <source>
        <dbReference type="ARBA" id="ARBA00004167"/>
    </source>
</evidence>
<name>A0A181CBQ6_9PROT</name>
<dbReference type="NCBIfam" id="TIGR01352">
    <property type="entry name" value="tonB_Cterm"/>
    <property type="match status" value="1"/>
</dbReference>
<feature type="compositionally biased region" description="Low complexity" evidence="5">
    <location>
        <begin position="167"/>
        <end position="179"/>
    </location>
</feature>
<evidence type="ECO:0000256" key="2">
    <source>
        <dbReference type="ARBA" id="ARBA00022692"/>
    </source>
</evidence>
<dbReference type="AlphaFoldDB" id="A0A181CBQ6"/>
<keyword evidence="2 6" id="KW-0812">Transmembrane</keyword>
<dbReference type="InterPro" id="IPR006260">
    <property type="entry name" value="TonB/TolA_C"/>
</dbReference>
<dbReference type="KEGG" id="kre:GWK63_09655"/>
<keyword evidence="4 6" id="KW-0472">Membrane</keyword>
<evidence type="ECO:0000256" key="4">
    <source>
        <dbReference type="ARBA" id="ARBA00023136"/>
    </source>
</evidence>
<evidence type="ECO:0000256" key="5">
    <source>
        <dbReference type="SAM" id="MobiDB-lite"/>
    </source>
</evidence>
<dbReference type="EMBL" id="CP050139">
    <property type="protein sequence ID" value="QIP35697.1"/>
    <property type="molecule type" value="Genomic_DNA"/>
</dbReference>
<dbReference type="GeneID" id="85022420"/>
<feature type="compositionally biased region" description="Basic residues" evidence="5">
    <location>
        <begin position="129"/>
        <end position="142"/>
    </location>
</feature>
<dbReference type="GO" id="GO:0055085">
    <property type="term" value="P:transmembrane transport"/>
    <property type="evidence" value="ECO:0007669"/>
    <property type="project" value="InterPro"/>
</dbReference>
<dbReference type="SUPFAM" id="SSF74653">
    <property type="entry name" value="TolA/TonB C-terminal domain"/>
    <property type="match status" value="1"/>
</dbReference>
<keyword evidence="3 6" id="KW-1133">Transmembrane helix</keyword>
<feature type="region of interest" description="Disordered" evidence="5">
    <location>
        <begin position="64"/>
        <end position="182"/>
    </location>
</feature>
<gene>
    <name evidence="8" type="ORF">GWK63_09655</name>
</gene>
<evidence type="ECO:0000313" key="9">
    <source>
        <dbReference type="Proteomes" id="UP000502533"/>
    </source>
</evidence>
<proteinExistence type="predicted"/>
<feature type="compositionally biased region" description="Pro residues" evidence="5">
    <location>
        <begin position="98"/>
        <end position="122"/>
    </location>
</feature>
<feature type="compositionally biased region" description="Pro residues" evidence="5">
    <location>
        <begin position="74"/>
        <end position="90"/>
    </location>
</feature>
<dbReference type="PROSITE" id="PS52015">
    <property type="entry name" value="TONB_CTD"/>
    <property type="match status" value="1"/>
</dbReference>
<evidence type="ECO:0000313" key="8">
    <source>
        <dbReference type="EMBL" id="QIP35697.1"/>
    </source>
</evidence>
<dbReference type="Pfam" id="PF03544">
    <property type="entry name" value="TonB_C"/>
    <property type="match status" value="1"/>
</dbReference>
<protein>
    <submittedName>
        <fullName evidence="8">TonB family protein</fullName>
    </submittedName>
</protein>
<keyword evidence="9" id="KW-1185">Reference proteome</keyword>
<feature type="transmembrane region" description="Helical" evidence="6">
    <location>
        <begin position="32"/>
        <end position="51"/>
    </location>
</feature>
<evidence type="ECO:0000256" key="3">
    <source>
        <dbReference type="ARBA" id="ARBA00022989"/>
    </source>
</evidence>
<evidence type="ECO:0000259" key="7">
    <source>
        <dbReference type="PROSITE" id="PS52015"/>
    </source>
</evidence>
<dbReference type="PRINTS" id="PR01217">
    <property type="entry name" value="PRICHEXTENSN"/>
</dbReference>
<dbReference type="InterPro" id="IPR037682">
    <property type="entry name" value="TonB_C"/>
</dbReference>
<accession>A0A181CBQ6</accession>